<feature type="non-terminal residue" evidence="4">
    <location>
        <position position="1"/>
    </location>
</feature>
<dbReference type="InterPro" id="IPR008927">
    <property type="entry name" value="6-PGluconate_DH-like_C_sf"/>
</dbReference>
<dbReference type="PANTHER" id="PTHR43362">
    <property type="entry name" value="MANNITOL DEHYDROGENASE DSF1-RELATED"/>
    <property type="match status" value="1"/>
</dbReference>
<dbReference type="PANTHER" id="PTHR43362:SF1">
    <property type="entry name" value="MANNITOL DEHYDROGENASE 2-RELATED"/>
    <property type="match status" value="1"/>
</dbReference>
<evidence type="ECO:0000313" key="4">
    <source>
        <dbReference type="EMBL" id="KKM06629.1"/>
    </source>
</evidence>
<evidence type="ECO:0000259" key="3">
    <source>
        <dbReference type="Pfam" id="PF08125"/>
    </source>
</evidence>
<keyword evidence="1" id="KW-0560">Oxidoreductase</keyword>
<dbReference type="Pfam" id="PF01232">
    <property type="entry name" value="Mannitol_dh"/>
    <property type="match status" value="1"/>
</dbReference>
<dbReference type="SUPFAM" id="SSF51735">
    <property type="entry name" value="NAD(P)-binding Rossmann-fold domains"/>
    <property type="match status" value="1"/>
</dbReference>
<dbReference type="Pfam" id="PF08125">
    <property type="entry name" value="Mannitol_dh_C"/>
    <property type="match status" value="1"/>
</dbReference>
<sequence>YRFRYRLLAFSLSSRRERKESIKQKMKLPLLARKEPSLEVKILAIGAGGLQRALTHEYVHDLIKMGKYKGGIFVGQPRHSSKAEAFSQQGGLYHVVTFKVGGITGIKLIESVVGASALSTREGREQFLNQVKNDLDLILVGVTEAGIRKGEIGMDILAETLFGYFSQHGPRSTISVMDTDNLKGNGQIVRDIQKEYAREKENPSYLSWLENKVDFLEEMGDRVVPDPSAVPEAIKEEAKKRIGKEDHLITYTEKMPEQWSLVIRDAKGRLRVPFSELTHRGVIVTRGSINSYHNWKLRLLNSVHIPFITHLAQLSGYKKINAAANDPVIKEYLRTVVCGNAQIVEKDIPIEGEDAAKYALSFVKRISELEDDPVRVNINHTLKLRERIAPTIISKHYTTASEEFKDKLAFALATVFRYLTAIKRDGDTYLGKDDLGATYRFTDANPTIPELLIGARREDKEQIENKIRQIFEDFSLWTPPGSKQKIDLSSNEDCLRRVIGFYQRMIAGEKALDILKT</sequence>
<dbReference type="GO" id="GO:0016616">
    <property type="term" value="F:oxidoreductase activity, acting on the CH-OH group of donors, NAD or NADP as acceptor"/>
    <property type="evidence" value="ECO:0007669"/>
    <property type="project" value="TreeGrafter"/>
</dbReference>
<feature type="domain" description="Mannitol dehydrogenase N-terminal" evidence="2">
    <location>
        <begin position="41"/>
        <end position="254"/>
    </location>
</feature>
<dbReference type="InterPro" id="IPR036291">
    <property type="entry name" value="NAD(P)-bd_dom_sf"/>
</dbReference>
<dbReference type="Gene3D" id="3.40.50.720">
    <property type="entry name" value="NAD(P)-binding Rossmann-like Domain"/>
    <property type="match status" value="1"/>
</dbReference>
<dbReference type="AlphaFoldDB" id="A0A0F9H6B2"/>
<dbReference type="Gene3D" id="1.10.1040.10">
    <property type="entry name" value="N-(1-d-carboxylethyl)-l-norvaline Dehydrogenase, domain 2"/>
    <property type="match status" value="1"/>
</dbReference>
<protein>
    <recommendedName>
        <fullName evidence="5">Mannitol dehydrogenase C-terminal domain-containing protein</fullName>
    </recommendedName>
</protein>
<comment type="caution">
    <text evidence="4">The sequence shown here is derived from an EMBL/GenBank/DDBJ whole genome shotgun (WGS) entry which is preliminary data.</text>
</comment>
<accession>A0A0F9H6B2</accession>
<reference evidence="4" key="1">
    <citation type="journal article" date="2015" name="Nature">
        <title>Complex archaea that bridge the gap between prokaryotes and eukaryotes.</title>
        <authorList>
            <person name="Spang A."/>
            <person name="Saw J.H."/>
            <person name="Jorgensen S.L."/>
            <person name="Zaremba-Niedzwiedzka K."/>
            <person name="Martijn J."/>
            <person name="Lind A.E."/>
            <person name="van Eijk R."/>
            <person name="Schleper C."/>
            <person name="Guy L."/>
            <person name="Ettema T.J."/>
        </authorList>
    </citation>
    <scope>NUCLEOTIDE SEQUENCE</scope>
</reference>
<evidence type="ECO:0000256" key="1">
    <source>
        <dbReference type="ARBA" id="ARBA00023002"/>
    </source>
</evidence>
<name>A0A0F9H6B2_9ZZZZ</name>
<feature type="domain" description="Mannitol dehydrogenase C-terminal" evidence="3">
    <location>
        <begin position="289"/>
        <end position="438"/>
    </location>
</feature>
<dbReference type="SUPFAM" id="SSF48179">
    <property type="entry name" value="6-phosphogluconate dehydrogenase C-terminal domain-like"/>
    <property type="match status" value="1"/>
</dbReference>
<gene>
    <name evidence="4" type="ORF">LCGC14_1742080</name>
</gene>
<evidence type="ECO:0008006" key="5">
    <source>
        <dbReference type="Google" id="ProtNLM"/>
    </source>
</evidence>
<dbReference type="EMBL" id="LAZR01015949">
    <property type="protein sequence ID" value="KKM06629.1"/>
    <property type="molecule type" value="Genomic_DNA"/>
</dbReference>
<proteinExistence type="predicted"/>
<dbReference type="InterPro" id="IPR013118">
    <property type="entry name" value="Mannitol_DH_C"/>
</dbReference>
<dbReference type="InterPro" id="IPR013131">
    <property type="entry name" value="Mannitol_DH_N"/>
</dbReference>
<evidence type="ECO:0000259" key="2">
    <source>
        <dbReference type="Pfam" id="PF01232"/>
    </source>
</evidence>
<dbReference type="InterPro" id="IPR013328">
    <property type="entry name" value="6PGD_dom2"/>
</dbReference>
<dbReference type="InterPro" id="IPR050988">
    <property type="entry name" value="Mannitol_DH/Oxidoreductase"/>
</dbReference>
<organism evidence="4">
    <name type="scientific">marine sediment metagenome</name>
    <dbReference type="NCBI Taxonomy" id="412755"/>
    <lineage>
        <taxon>unclassified sequences</taxon>
        <taxon>metagenomes</taxon>
        <taxon>ecological metagenomes</taxon>
    </lineage>
</organism>